<evidence type="ECO:0000313" key="1">
    <source>
        <dbReference type="EMBL" id="KAH7673416.1"/>
    </source>
</evidence>
<accession>A0ACB7VGY7</accession>
<organism evidence="1 2">
    <name type="scientific">Dioscorea alata</name>
    <name type="common">Purple yam</name>
    <dbReference type="NCBI Taxonomy" id="55571"/>
    <lineage>
        <taxon>Eukaryota</taxon>
        <taxon>Viridiplantae</taxon>
        <taxon>Streptophyta</taxon>
        <taxon>Embryophyta</taxon>
        <taxon>Tracheophyta</taxon>
        <taxon>Spermatophyta</taxon>
        <taxon>Magnoliopsida</taxon>
        <taxon>Liliopsida</taxon>
        <taxon>Dioscoreales</taxon>
        <taxon>Dioscoreaceae</taxon>
        <taxon>Dioscorea</taxon>
    </lineage>
</organism>
<protein>
    <submittedName>
        <fullName evidence="1">Major facilitator sugar transporter-like protein</fullName>
    </submittedName>
</protein>
<dbReference type="EMBL" id="CM037018">
    <property type="protein sequence ID" value="KAH7673416.1"/>
    <property type="molecule type" value="Genomic_DNA"/>
</dbReference>
<sequence length="181" mass="20837">MSKVLQIEIREDQSNTKKVINARGQKYDLFSSEFLRHHGLHLLGTATCWFLLDIAFYSQNLFQKDIFSSINWISKANTMSAVEEVYKIAIVQTFITLCGTVPGYWFTIFLIDKIGRFSIQLISFGMMTLFMLAFVVPYHHWTTSGNHIGFVVLYGLTFFFANFGLNSYTFIVPAEIFPARL</sequence>
<evidence type="ECO:0000313" key="2">
    <source>
        <dbReference type="Proteomes" id="UP000827976"/>
    </source>
</evidence>
<keyword evidence="2" id="KW-1185">Reference proteome</keyword>
<proteinExistence type="predicted"/>
<comment type="caution">
    <text evidence="1">The sequence shown here is derived from an EMBL/GenBank/DDBJ whole genome shotgun (WGS) entry which is preliminary data.</text>
</comment>
<name>A0ACB7VGY7_DIOAL</name>
<gene>
    <name evidence="1" type="ORF">IHE45_08G007000</name>
</gene>
<dbReference type="Proteomes" id="UP000827976">
    <property type="component" value="Chromosome 8"/>
</dbReference>
<reference evidence="2" key="1">
    <citation type="journal article" date="2022" name="Nat. Commun.">
        <title>Chromosome evolution and the genetic basis of agronomically important traits in greater yam.</title>
        <authorList>
            <person name="Bredeson J.V."/>
            <person name="Lyons J.B."/>
            <person name="Oniyinde I.O."/>
            <person name="Okereke N.R."/>
            <person name="Kolade O."/>
            <person name="Nnabue I."/>
            <person name="Nwadili C.O."/>
            <person name="Hribova E."/>
            <person name="Parker M."/>
            <person name="Nwogha J."/>
            <person name="Shu S."/>
            <person name="Carlson J."/>
            <person name="Kariba R."/>
            <person name="Muthemba S."/>
            <person name="Knop K."/>
            <person name="Barton G.J."/>
            <person name="Sherwood A.V."/>
            <person name="Lopez-Montes A."/>
            <person name="Asiedu R."/>
            <person name="Jamnadass R."/>
            <person name="Muchugi A."/>
            <person name="Goodstein D."/>
            <person name="Egesi C.N."/>
            <person name="Featherston J."/>
            <person name="Asfaw A."/>
            <person name="Simpson G.G."/>
            <person name="Dolezel J."/>
            <person name="Hendre P.S."/>
            <person name="Van Deynze A."/>
            <person name="Kumar P.L."/>
            <person name="Obidiegwu J.E."/>
            <person name="Bhattacharjee R."/>
            <person name="Rokhsar D.S."/>
        </authorList>
    </citation>
    <scope>NUCLEOTIDE SEQUENCE [LARGE SCALE GENOMIC DNA]</scope>
    <source>
        <strain evidence="2">cv. TDa95/00328</strain>
    </source>
</reference>